<reference evidence="1 2" key="1">
    <citation type="journal article" date="2015" name="Int. J. Syst. Evol. Microbiol.">
        <title>Thermococcus eurythermalis sp. nov., a conditional piezophilic hyperthermophilic archaeon with a wide temperature range isolated from an oil-immersed chimney in the Guaymas Basin.</title>
        <authorList>
            <person name="Zhao W."/>
            <person name="Zeng X."/>
            <person name="Xiao X."/>
        </authorList>
    </citation>
    <scope>NUCLEOTIDE SEQUENCE [LARGE SCALE GENOMIC DNA]</scope>
    <source>
        <strain evidence="1 2">A501</strain>
    </source>
</reference>
<dbReference type="GeneID" id="25153972"/>
<accession>A0A097QWH3</accession>
<name>A0A097QWH3_9EURY</name>
<dbReference type="Proteomes" id="UP000029980">
    <property type="component" value="Chromosome"/>
</dbReference>
<dbReference type="HOGENOM" id="CLU_1187829_0_0_2"/>
<dbReference type="RefSeq" id="WP_050003786.1">
    <property type="nucleotide sequence ID" value="NZ_CP008887.1"/>
</dbReference>
<sequence>MESRVAEMPFSADWEAVKWVVSRSGELFLSLPFEAEISGEEPFDVRIHLRKRLFSFEFRGKMNIAFADSTATYIMKGTKGLLILSISAGEGRLVSRASADLVERFLGRKLEELAKGFGLSICRFSESYRRIVGKILPTGKGEFYVRDLASEDLPHLLRYLRFSLGNGSFSLAGRGEGEEFRITVENDVVKNLEHESSGGSAIVEVNKPLLDVGEEDFSGLELGGEYFLSVLRR</sequence>
<evidence type="ECO:0000313" key="1">
    <source>
        <dbReference type="EMBL" id="AIU70830.1"/>
    </source>
</evidence>
<protein>
    <submittedName>
        <fullName evidence="1">Uncharacterized protein</fullName>
    </submittedName>
</protein>
<organism evidence="1 2">
    <name type="scientific">Thermococcus eurythermalis</name>
    <dbReference type="NCBI Taxonomy" id="1505907"/>
    <lineage>
        <taxon>Archaea</taxon>
        <taxon>Methanobacteriati</taxon>
        <taxon>Methanobacteriota</taxon>
        <taxon>Thermococci</taxon>
        <taxon>Thermococcales</taxon>
        <taxon>Thermococcaceae</taxon>
        <taxon>Thermococcus</taxon>
    </lineage>
</organism>
<dbReference type="AlphaFoldDB" id="A0A097QWH3"/>
<keyword evidence="2" id="KW-1185">Reference proteome</keyword>
<proteinExistence type="predicted"/>
<dbReference type="EMBL" id="CP008887">
    <property type="protein sequence ID" value="AIU70830.1"/>
    <property type="molecule type" value="Genomic_DNA"/>
</dbReference>
<dbReference type="OrthoDB" id="89671at2157"/>
<evidence type="ECO:0000313" key="2">
    <source>
        <dbReference type="Proteomes" id="UP000029980"/>
    </source>
</evidence>
<gene>
    <name evidence="1" type="ORF">TEU_11080</name>
</gene>
<dbReference type="KEGG" id="teu:TEU_11080"/>
<dbReference type="STRING" id="1505907.TEU_11080"/>